<dbReference type="EMBL" id="JAVHUY010000002">
    <property type="protein sequence ID" value="MDQ7903442.1"/>
    <property type="molecule type" value="Genomic_DNA"/>
</dbReference>
<keyword evidence="4" id="KW-1185">Reference proteome</keyword>
<dbReference type="Pfam" id="PF11350">
    <property type="entry name" value="DUF3152"/>
    <property type="match status" value="1"/>
</dbReference>
<evidence type="ECO:0000259" key="2">
    <source>
        <dbReference type="Pfam" id="PF11350"/>
    </source>
</evidence>
<sequence>MWHRRRRTALLVLLLAGTGLVVVDAVRYQPALVPAAAPDASPTLATSAPAAHPPSLSPVPAPAGSPSLPPTPSAVPSSPAPSPTQAASPSPVASQPVAAVAVPERGKGSFAEVSKGGRVLGTAGTLRRFRVAVEDGSGQDGTMFAAEVDAILGDPRSWVAAKSFRLQRVPKGATAEFTIYLATPATSERMCARGGLATERYTSCRLPGQVVINLGRWLNAVPDYGAPVSTYRAYAINHEVGHQLGHGHEGCPAPGAPAPVMQQQTLGLKGCLAYAWPYLAGRRYSGPAMP</sequence>
<evidence type="ECO:0000256" key="1">
    <source>
        <dbReference type="SAM" id="MobiDB-lite"/>
    </source>
</evidence>
<reference evidence="3 4" key="1">
    <citation type="submission" date="2023-08" db="EMBL/GenBank/DDBJ databases">
        <title>Phytohabitans sansha sp. nov., isolated from marine sediment.</title>
        <authorList>
            <person name="Zhao Y."/>
            <person name="Yi K."/>
        </authorList>
    </citation>
    <scope>NUCLEOTIDE SEQUENCE [LARGE SCALE GENOMIC DNA]</scope>
    <source>
        <strain evidence="3 4">ZYX-F-186</strain>
    </source>
</reference>
<dbReference type="Proteomes" id="UP001230908">
    <property type="component" value="Unassembled WGS sequence"/>
</dbReference>
<dbReference type="RefSeq" id="WP_308710714.1">
    <property type="nucleotide sequence ID" value="NZ_JAVHUY010000002.1"/>
</dbReference>
<evidence type="ECO:0000313" key="3">
    <source>
        <dbReference type="EMBL" id="MDQ7903442.1"/>
    </source>
</evidence>
<accession>A0ABU0ZBX1</accession>
<name>A0ABU0ZBX1_9ACTN</name>
<dbReference type="SUPFAM" id="SSF55486">
    <property type="entry name" value="Metalloproteases ('zincins'), catalytic domain"/>
    <property type="match status" value="1"/>
</dbReference>
<feature type="region of interest" description="Disordered" evidence="1">
    <location>
        <begin position="37"/>
        <end position="99"/>
    </location>
</feature>
<feature type="compositionally biased region" description="Pro residues" evidence="1">
    <location>
        <begin position="51"/>
        <end position="82"/>
    </location>
</feature>
<feature type="compositionally biased region" description="Low complexity" evidence="1">
    <location>
        <begin position="83"/>
        <end position="99"/>
    </location>
</feature>
<dbReference type="InterPro" id="IPR022603">
    <property type="entry name" value="DUF3152"/>
</dbReference>
<feature type="compositionally biased region" description="Low complexity" evidence="1">
    <location>
        <begin position="37"/>
        <end position="50"/>
    </location>
</feature>
<protein>
    <submittedName>
        <fullName evidence="3">DUF3152 domain-containing protein</fullName>
    </submittedName>
</protein>
<gene>
    <name evidence="3" type="ORF">RB614_02800</name>
</gene>
<feature type="domain" description="DUF3152" evidence="2">
    <location>
        <begin position="101"/>
        <end position="269"/>
    </location>
</feature>
<comment type="caution">
    <text evidence="3">The sequence shown here is derived from an EMBL/GenBank/DDBJ whole genome shotgun (WGS) entry which is preliminary data.</text>
</comment>
<evidence type="ECO:0000313" key="4">
    <source>
        <dbReference type="Proteomes" id="UP001230908"/>
    </source>
</evidence>
<proteinExistence type="predicted"/>
<organism evidence="3 4">
    <name type="scientific">Phytohabitans maris</name>
    <dbReference type="NCBI Taxonomy" id="3071409"/>
    <lineage>
        <taxon>Bacteria</taxon>
        <taxon>Bacillati</taxon>
        <taxon>Actinomycetota</taxon>
        <taxon>Actinomycetes</taxon>
        <taxon>Micromonosporales</taxon>
        <taxon>Micromonosporaceae</taxon>
    </lineage>
</organism>